<dbReference type="InterPro" id="IPR050320">
    <property type="entry name" value="N5-glutamine_MTase"/>
</dbReference>
<keyword evidence="4" id="KW-1185">Reference proteome</keyword>
<name>A0A927J060_9MICO</name>
<reference evidence="3" key="2">
    <citation type="submission" date="2020-09" db="EMBL/GenBank/DDBJ databases">
        <authorList>
            <person name="Yu Y."/>
        </authorList>
    </citation>
    <scope>NUCLEOTIDE SEQUENCE</scope>
    <source>
        <strain evidence="3">KCTC 49039</strain>
    </source>
</reference>
<dbReference type="PANTHER" id="PTHR18895">
    <property type="entry name" value="HEMK METHYLTRANSFERASE"/>
    <property type="match status" value="1"/>
</dbReference>
<dbReference type="Proteomes" id="UP000610846">
    <property type="component" value="Unassembled WGS sequence"/>
</dbReference>
<dbReference type="SUPFAM" id="SSF53335">
    <property type="entry name" value="S-adenosyl-L-methionine-dependent methyltransferases"/>
    <property type="match status" value="1"/>
</dbReference>
<dbReference type="InterPro" id="IPR029063">
    <property type="entry name" value="SAM-dependent_MTases_sf"/>
</dbReference>
<reference evidence="3" key="1">
    <citation type="journal article" date="2018" name="Curr. Microbiol.">
        <title>Cellulosimicrobium arenosum sp. nov., Isolated from Marine Sediment Sand.</title>
        <authorList>
            <person name="Oh M."/>
            <person name="Kim J.H."/>
            <person name="Yoon J.H."/>
            <person name="Schumann P."/>
            <person name="Kim W."/>
        </authorList>
    </citation>
    <scope>NUCLEOTIDE SEQUENCE</scope>
    <source>
        <strain evidence="3">KCTC 49039</strain>
    </source>
</reference>
<dbReference type="Gene3D" id="3.40.50.150">
    <property type="entry name" value="Vaccinia Virus protein VP39"/>
    <property type="match status" value="1"/>
</dbReference>
<dbReference type="InterPro" id="IPR007848">
    <property type="entry name" value="Small_mtfrase_dom"/>
</dbReference>
<dbReference type="EMBL" id="JACYHB010000007">
    <property type="protein sequence ID" value="MBD8079375.1"/>
    <property type="molecule type" value="Genomic_DNA"/>
</dbReference>
<dbReference type="Gene3D" id="1.10.8.10">
    <property type="entry name" value="DNA helicase RuvA subunit, C-terminal domain"/>
    <property type="match status" value="1"/>
</dbReference>
<gene>
    <name evidence="3" type="ORF">IF651_09955</name>
</gene>
<dbReference type="GO" id="GO:0032259">
    <property type="term" value="P:methylation"/>
    <property type="evidence" value="ECO:0007669"/>
    <property type="project" value="UniProtKB-KW"/>
</dbReference>
<accession>A0A927J060</accession>
<dbReference type="GO" id="GO:0008168">
    <property type="term" value="F:methyltransferase activity"/>
    <property type="evidence" value="ECO:0007669"/>
    <property type="project" value="UniProtKB-KW"/>
</dbReference>
<dbReference type="PANTHER" id="PTHR18895:SF74">
    <property type="entry name" value="MTRF1L RELEASE FACTOR GLUTAMINE METHYLTRANSFERASE"/>
    <property type="match status" value="1"/>
</dbReference>
<feature type="region of interest" description="Disordered" evidence="1">
    <location>
        <begin position="281"/>
        <end position="303"/>
    </location>
</feature>
<evidence type="ECO:0000313" key="3">
    <source>
        <dbReference type="EMBL" id="MBD8079375.1"/>
    </source>
</evidence>
<feature type="domain" description="Methyltransferase small" evidence="2">
    <location>
        <begin position="131"/>
        <end position="209"/>
    </location>
</feature>
<protein>
    <submittedName>
        <fullName evidence="3">Methyltransferase</fullName>
    </submittedName>
</protein>
<dbReference type="Pfam" id="PF05175">
    <property type="entry name" value="MTS"/>
    <property type="match status" value="1"/>
</dbReference>
<evidence type="ECO:0000313" key="4">
    <source>
        <dbReference type="Proteomes" id="UP000610846"/>
    </source>
</evidence>
<evidence type="ECO:0000259" key="2">
    <source>
        <dbReference type="Pfam" id="PF05175"/>
    </source>
</evidence>
<comment type="caution">
    <text evidence="3">The sequence shown here is derived from an EMBL/GenBank/DDBJ whole genome shotgun (WGS) entry which is preliminary data.</text>
</comment>
<keyword evidence="3" id="KW-0489">Methyltransferase</keyword>
<dbReference type="AlphaFoldDB" id="A0A927J060"/>
<keyword evidence="3" id="KW-0808">Transferase</keyword>
<organism evidence="3 4">
    <name type="scientific">Cellulosimicrobium arenosum</name>
    <dbReference type="NCBI Taxonomy" id="2708133"/>
    <lineage>
        <taxon>Bacteria</taxon>
        <taxon>Bacillati</taxon>
        <taxon>Actinomycetota</taxon>
        <taxon>Actinomycetes</taxon>
        <taxon>Micrococcales</taxon>
        <taxon>Promicromonosporaceae</taxon>
        <taxon>Cellulosimicrobium</taxon>
    </lineage>
</organism>
<evidence type="ECO:0000256" key="1">
    <source>
        <dbReference type="SAM" id="MobiDB-lite"/>
    </source>
</evidence>
<sequence length="303" mass="30415">MGEGLSSPGGPPGADAAARARLVARLRGAGCVFAEDEAALLLAASDDGRRLERLVARRVAGEPLEQVLGWAEFRGLRVRVAPGVFVPRRRTALLVTRALALLGVGAVDPEDGGAPSGRAGATGHGRARRPVVVDLCCGTGALGMALAGEAAAAGLSVELHAADVDAAAVACAAGNLAGVGAVHAGDLFDALPLGLRGRVDVLLANVPYVPSREIVHLPPEARDHEARVALDGGPDGLDVLRRVVAGAAHWLARGGSLLSEVSEAQLDAAVSVLRGAGLDARPVHDDATGATGVIGSRPEAGPS</sequence>
<proteinExistence type="predicted"/>